<evidence type="ECO:0000313" key="2">
    <source>
        <dbReference type="EMBL" id="CAE7356789.1"/>
    </source>
</evidence>
<accession>A0A812Q3R9</accession>
<gene>
    <name evidence="2" type="ORF">SPIL2461_LOCUS8498</name>
</gene>
<feature type="region of interest" description="Disordered" evidence="1">
    <location>
        <begin position="1"/>
        <end position="65"/>
    </location>
</feature>
<reference evidence="2" key="1">
    <citation type="submission" date="2021-02" db="EMBL/GenBank/DDBJ databases">
        <authorList>
            <person name="Dougan E. K."/>
            <person name="Rhodes N."/>
            <person name="Thang M."/>
            <person name="Chan C."/>
        </authorList>
    </citation>
    <scope>NUCLEOTIDE SEQUENCE</scope>
</reference>
<name>A0A812Q3R9_SYMPI</name>
<feature type="compositionally biased region" description="Polar residues" evidence="1">
    <location>
        <begin position="91"/>
        <end position="100"/>
    </location>
</feature>
<evidence type="ECO:0000256" key="1">
    <source>
        <dbReference type="SAM" id="MobiDB-lite"/>
    </source>
</evidence>
<dbReference type="OrthoDB" id="423337at2759"/>
<keyword evidence="3" id="KW-1185">Reference proteome</keyword>
<dbReference type="EMBL" id="CAJNIZ010014002">
    <property type="protein sequence ID" value="CAE7356789.1"/>
    <property type="molecule type" value="Genomic_DNA"/>
</dbReference>
<comment type="caution">
    <text evidence="2">The sequence shown here is derived from an EMBL/GenBank/DDBJ whole genome shotgun (WGS) entry which is preliminary data.</text>
</comment>
<dbReference type="Proteomes" id="UP000649617">
    <property type="component" value="Unassembled WGS sequence"/>
</dbReference>
<feature type="compositionally biased region" description="Polar residues" evidence="1">
    <location>
        <begin position="40"/>
        <end position="64"/>
    </location>
</feature>
<protein>
    <submittedName>
        <fullName evidence="2">Uncharacterized protein</fullName>
    </submittedName>
</protein>
<evidence type="ECO:0000313" key="3">
    <source>
        <dbReference type="Proteomes" id="UP000649617"/>
    </source>
</evidence>
<organism evidence="2 3">
    <name type="scientific">Symbiodinium pilosum</name>
    <name type="common">Dinoflagellate</name>
    <dbReference type="NCBI Taxonomy" id="2952"/>
    <lineage>
        <taxon>Eukaryota</taxon>
        <taxon>Sar</taxon>
        <taxon>Alveolata</taxon>
        <taxon>Dinophyceae</taxon>
        <taxon>Suessiales</taxon>
        <taxon>Symbiodiniaceae</taxon>
        <taxon>Symbiodinium</taxon>
    </lineage>
</organism>
<sequence>MNMHTHKKVPNMARSTQPALPEEGPLAAEVPRAESPALISRSQSSATNEAETQEMPTLLTSKAETQVPKVCMAGKDLPEKADRDEAEEAENSTVAMTTVA</sequence>
<proteinExistence type="predicted"/>
<dbReference type="AlphaFoldDB" id="A0A812Q3R9"/>
<feature type="region of interest" description="Disordered" evidence="1">
    <location>
        <begin position="77"/>
        <end position="100"/>
    </location>
</feature>